<sequence length="297" mass="30710">MAIDPTGNTRIDRTPRAPERQSKTDRNAPGHATARSFASILEQAGVAGSVPLPPSSTAPVPDLGSDPGNNGSSANGAEPAAFSGSTATPAAGPSYSSAAESAAARNETAARREEENRDSGSAAAAESTSAASRSHTPAPAKQAAPAPNTQQLQTLLHKLVETFRVGQSGTGDAQVQMNLKATAFDGMGVQLTRNPQGISALLSVDRIATKDALEAQVSDLVSRMEAKGLRVDEVRVEVRETPSGNQSGFSQDSHESADEAWSTSGNEGPAPSGIRPHTPRAARHTPRLRESGTDYTL</sequence>
<feature type="region of interest" description="Disordered" evidence="1">
    <location>
        <begin position="238"/>
        <end position="297"/>
    </location>
</feature>
<reference evidence="2" key="1">
    <citation type="submission" date="2020-04" db="EMBL/GenBank/DDBJ databases">
        <authorList>
            <person name="Zhang T."/>
        </authorList>
    </citation>
    <scope>NUCLEOTIDE SEQUENCE</scope>
    <source>
        <strain evidence="2">HKST-UBA01</strain>
    </source>
</reference>
<dbReference type="EMBL" id="JAGQHR010000610">
    <property type="protein sequence ID" value="MCA9729211.1"/>
    <property type="molecule type" value="Genomic_DNA"/>
</dbReference>
<feature type="compositionally biased region" description="Polar residues" evidence="1">
    <location>
        <begin position="242"/>
        <end position="251"/>
    </location>
</feature>
<dbReference type="AlphaFoldDB" id="A0A956M118"/>
<feature type="compositionally biased region" description="Basic and acidic residues" evidence="1">
    <location>
        <begin position="10"/>
        <end position="28"/>
    </location>
</feature>
<feature type="region of interest" description="Disordered" evidence="1">
    <location>
        <begin position="1"/>
        <end position="151"/>
    </location>
</feature>
<proteinExistence type="predicted"/>
<feature type="compositionally biased region" description="Basic and acidic residues" evidence="1">
    <location>
        <begin position="108"/>
        <end position="118"/>
    </location>
</feature>
<keyword evidence="2" id="KW-0966">Cell projection</keyword>
<keyword evidence="2" id="KW-0969">Cilium</keyword>
<gene>
    <name evidence="2" type="ORF">KC729_16105</name>
</gene>
<evidence type="ECO:0000313" key="3">
    <source>
        <dbReference type="Proteomes" id="UP000697710"/>
    </source>
</evidence>
<dbReference type="Proteomes" id="UP000697710">
    <property type="component" value="Unassembled WGS sequence"/>
</dbReference>
<feature type="compositionally biased region" description="Basic residues" evidence="1">
    <location>
        <begin position="277"/>
        <end position="286"/>
    </location>
</feature>
<feature type="compositionally biased region" description="Low complexity" evidence="1">
    <location>
        <begin position="119"/>
        <end position="147"/>
    </location>
</feature>
<keyword evidence="2" id="KW-0282">Flagellum</keyword>
<protein>
    <submittedName>
        <fullName evidence="2">Flagellar hook-length control protein FliK</fullName>
    </submittedName>
</protein>
<name>A0A956M118_UNCEI</name>
<evidence type="ECO:0000313" key="2">
    <source>
        <dbReference type="EMBL" id="MCA9729211.1"/>
    </source>
</evidence>
<evidence type="ECO:0000256" key="1">
    <source>
        <dbReference type="SAM" id="MobiDB-lite"/>
    </source>
</evidence>
<dbReference type="Gene3D" id="3.30.750.140">
    <property type="match status" value="1"/>
</dbReference>
<comment type="caution">
    <text evidence="2">The sequence shown here is derived from an EMBL/GenBank/DDBJ whole genome shotgun (WGS) entry which is preliminary data.</text>
</comment>
<reference evidence="2" key="2">
    <citation type="journal article" date="2021" name="Microbiome">
        <title>Successional dynamics and alternative stable states in a saline activated sludge microbial community over 9 years.</title>
        <authorList>
            <person name="Wang Y."/>
            <person name="Ye J."/>
            <person name="Ju F."/>
            <person name="Liu L."/>
            <person name="Boyd J.A."/>
            <person name="Deng Y."/>
            <person name="Parks D.H."/>
            <person name="Jiang X."/>
            <person name="Yin X."/>
            <person name="Woodcroft B.J."/>
            <person name="Tyson G.W."/>
            <person name="Hugenholtz P."/>
            <person name="Polz M.F."/>
            <person name="Zhang T."/>
        </authorList>
    </citation>
    <scope>NUCLEOTIDE SEQUENCE</scope>
    <source>
        <strain evidence="2">HKST-UBA01</strain>
    </source>
</reference>
<organism evidence="2 3">
    <name type="scientific">Eiseniibacteriota bacterium</name>
    <dbReference type="NCBI Taxonomy" id="2212470"/>
    <lineage>
        <taxon>Bacteria</taxon>
        <taxon>Candidatus Eiseniibacteriota</taxon>
    </lineage>
</organism>
<accession>A0A956M118</accession>
<feature type="compositionally biased region" description="Low complexity" evidence="1">
    <location>
        <begin position="85"/>
        <end position="107"/>
    </location>
</feature>
<dbReference type="InterPro" id="IPR038610">
    <property type="entry name" value="FliK-like_C_sf"/>
</dbReference>
<feature type="compositionally biased region" description="Basic and acidic residues" evidence="1">
    <location>
        <begin position="287"/>
        <end position="297"/>
    </location>
</feature>